<dbReference type="PANTHER" id="PTHR34883:SF15">
    <property type="entry name" value="EXTRACELLULAR SERINE-RICH PROTEIN"/>
    <property type="match status" value="1"/>
</dbReference>
<comment type="caution">
    <text evidence="1">The sequence shown here is derived from an EMBL/GenBank/DDBJ whole genome shotgun (WGS) entry which is preliminary data.</text>
</comment>
<dbReference type="EMBL" id="JARKIE010000410">
    <property type="protein sequence ID" value="KAJ7642926.1"/>
    <property type="molecule type" value="Genomic_DNA"/>
</dbReference>
<dbReference type="SUPFAM" id="SSF49503">
    <property type="entry name" value="Cupredoxins"/>
    <property type="match status" value="1"/>
</dbReference>
<feature type="non-terminal residue" evidence="1">
    <location>
        <position position="1"/>
    </location>
</feature>
<evidence type="ECO:0000313" key="1">
    <source>
        <dbReference type="EMBL" id="KAJ7642926.1"/>
    </source>
</evidence>
<dbReference type="Gene3D" id="2.60.40.420">
    <property type="entry name" value="Cupredoxins - blue copper proteins"/>
    <property type="match status" value="1"/>
</dbReference>
<accession>A0AAD7C9K8</accession>
<reference evidence="1" key="1">
    <citation type="submission" date="2023-03" db="EMBL/GenBank/DDBJ databases">
        <title>Massive genome expansion in bonnet fungi (Mycena s.s.) driven by repeated elements and novel gene families across ecological guilds.</title>
        <authorList>
            <consortium name="Lawrence Berkeley National Laboratory"/>
            <person name="Harder C.B."/>
            <person name="Miyauchi S."/>
            <person name="Viragh M."/>
            <person name="Kuo A."/>
            <person name="Thoen E."/>
            <person name="Andreopoulos B."/>
            <person name="Lu D."/>
            <person name="Skrede I."/>
            <person name="Drula E."/>
            <person name="Henrissat B."/>
            <person name="Morin E."/>
            <person name="Kohler A."/>
            <person name="Barry K."/>
            <person name="LaButti K."/>
            <person name="Morin E."/>
            <person name="Salamov A."/>
            <person name="Lipzen A."/>
            <person name="Mereny Z."/>
            <person name="Hegedus B."/>
            <person name="Baldrian P."/>
            <person name="Stursova M."/>
            <person name="Weitz H."/>
            <person name="Taylor A."/>
            <person name="Grigoriev I.V."/>
            <person name="Nagy L.G."/>
            <person name="Martin F."/>
            <person name="Kauserud H."/>
        </authorList>
    </citation>
    <scope>NUCLEOTIDE SEQUENCE</scope>
    <source>
        <strain evidence="1">CBHHK067</strain>
    </source>
</reference>
<organism evidence="1 2">
    <name type="scientific">Mycena rosella</name>
    <name type="common">Pink bonnet</name>
    <name type="synonym">Agaricus rosellus</name>
    <dbReference type="NCBI Taxonomy" id="1033263"/>
    <lineage>
        <taxon>Eukaryota</taxon>
        <taxon>Fungi</taxon>
        <taxon>Dikarya</taxon>
        <taxon>Basidiomycota</taxon>
        <taxon>Agaricomycotina</taxon>
        <taxon>Agaricomycetes</taxon>
        <taxon>Agaricomycetidae</taxon>
        <taxon>Agaricales</taxon>
        <taxon>Marasmiineae</taxon>
        <taxon>Mycenaceae</taxon>
        <taxon>Mycena</taxon>
    </lineage>
</organism>
<keyword evidence="2" id="KW-1185">Reference proteome</keyword>
<dbReference type="InterPro" id="IPR052953">
    <property type="entry name" value="Ser-rich/MCO-related"/>
</dbReference>
<proteinExistence type="predicted"/>
<dbReference type="AlphaFoldDB" id="A0AAD7C9K8"/>
<dbReference type="InterPro" id="IPR008972">
    <property type="entry name" value="Cupredoxin"/>
</dbReference>
<dbReference type="CDD" id="cd00920">
    <property type="entry name" value="Cupredoxin"/>
    <property type="match status" value="1"/>
</dbReference>
<evidence type="ECO:0000313" key="2">
    <source>
        <dbReference type="Proteomes" id="UP001221757"/>
    </source>
</evidence>
<feature type="non-terminal residue" evidence="1">
    <location>
        <position position="109"/>
    </location>
</feature>
<sequence length="109" mass="11568">FNPNQITAPNGTVVTFQFTGIPGNHSVTQSSFDAPCQPLKGGFDSGWILIEAGTTAPPQWSINITNDQTPIWFFCKQLIPSPHCTAGMVGVINVKPGANSFSAFQSAAE</sequence>
<dbReference type="PANTHER" id="PTHR34883">
    <property type="entry name" value="SERINE-RICH PROTEIN, PUTATIVE-RELATED-RELATED"/>
    <property type="match status" value="1"/>
</dbReference>
<dbReference type="Proteomes" id="UP001221757">
    <property type="component" value="Unassembled WGS sequence"/>
</dbReference>
<protein>
    <submittedName>
        <fullName evidence="1">Cupredoxin</fullName>
    </submittedName>
</protein>
<gene>
    <name evidence="1" type="ORF">B0H17DRAFT_897826</name>
</gene>
<name>A0AAD7C9K8_MYCRO</name>